<evidence type="ECO:0000256" key="2">
    <source>
        <dbReference type="ARBA" id="ARBA00004651"/>
    </source>
</evidence>
<feature type="transmembrane region" description="Helical" evidence="13">
    <location>
        <begin position="12"/>
        <end position="34"/>
    </location>
</feature>
<reference evidence="15" key="1">
    <citation type="submission" date="2022-06" db="EMBL/GenBank/DDBJ databases">
        <title>Physiological and biochemical characterization and genomic elucidation of a strain of the genus Ensifer adhaerens M8 that combines arsenic oxidation and chromium reduction.</title>
        <authorList>
            <person name="Li X."/>
            <person name="Yu c."/>
        </authorList>
    </citation>
    <scope>NUCLEOTIDE SEQUENCE</scope>
    <source>
        <strain evidence="15">M8</strain>
    </source>
</reference>
<keyword evidence="9 13" id="KW-1133">Transmembrane helix</keyword>
<evidence type="ECO:0000256" key="12">
    <source>
        <dbReference type="ARBA" id="ARBA00037975"/>
    </source>
</evidence>
<evidence type="ECO:0000256" key="1">
    <source>
        <dbReference type="ARBA" id="ARBA00001970"/>
    </source>
</evidence>
<evidence type="ECO:0000256" key="5">
    <source>
        <dbReference type="ARBA" id="ARBA00022617"/>
    </source>
</evidence>
<keyword evidence="8" id="KW-0249">Electron transport</keyword>
<evidence type="ECO:0000256" key="6">
    <source>
        <dbReference type="ARBA" id="ARBA00022692"/>
    </source>
</evidence>
<comment type="cofactor">
    <cofactor evidence="1">
        <name>heme b</name>
        <dbReference type="ChEBI" id="CHEBI:60344"/>
    </cofactor>
</comment>
<dbReference type="SUPFAM" id="SSF81342">
    <property type="entry name" value="Transmembrane di-heme cytochromes"/>
    <property type="match status" value="1"/>
</dbReference>
<proteinExistence type="inferred from homology"/>
<gene>
    <name evidence="15" type="ORF">NE863_05810</name>
</gene>
<dbReference type="GO" id="GO:0022904">
    <property type="term" value="P:respiratory electron transport chain"/>
    <property type="evidence" value="ECO:0007669"/>
    <property type="project" value="InterPro"/>
</dbReference>
<accession>A0A9Q8YBL3</accession>
<keyword evidence="7" id="KW-0479">Metal-binding</keyword>
<evidence type="ECO:0000256" key="7">
    <source>
        <dbReference type="ARBA" id="ARBA00022723"/>
    </source>
</evidence>
<evidence type="ECO:0000256" key="10">
    <source>
        <dbReference type="ARBA" id="ARBA00023004"/>
    </source>
</evidence>
<keyword evidence="10" id="KW-0408">Iron</keyword>
<evidence type="ECO:0000259" key="14">
    <source>
        <dbReference type="Pfam" id="PF01292"/>
    </source>
</evidence>
<protein>
    <submittedName>
        <fullName evidence="15">Cytochrome b</fullName>
    </submittedName>
</protein>
<evidence type="ECO:0000256" key="9">
    <source>
        <dbReference type="ARBA" id="ARBA00022989"/>
    </source>
</evidence>
<evidence type="ECO:0000256" key="3">
    <source>
        <dbReference type="ARBA" id="ARBA00022448"/>
    </source>
</evidence>
<dbReference type="InterPro" id="IPR016174">
    <property type="entry name" value="Di-haem_cyt_TM"/>
</dbReference>
<dbReference type="GO" id="GO:0005886">
    <property type="term" value="C:plasma membrane"/>
    <property type="evidence" value="ECO:0007669"/>
    <property type="project" value="UniProtKB-SubCell"/>
</dbReference>
<evidence type="ECO:0000313" key="16">
    <source>
        <dbReference type="Proteomes" id="UP001055460"/>
    </source>
</evidence>
<dbReference type="OrthoDB" id="1247465at2"/>
<dbReference type="GO" id="GO:0046872">
    <property type="term" value="F:metal ion binding"/>
    <property type="evidence" value="ECO:0007669"/>
    <property type="project" value="UniProtKB-KW"/>
</dbReference>
<evidence type="ECO:0000256" key="8">
    <source>
        <dbReference type="ARBA" id="ARBA00022982"/>
    </source>
</evidence>
<dbReference type="InterPro" id="IPR052168">
    <property type="entry name" value="Cytochrome_b561_oxidase"/>
</dbReference>
<dbReference type="Proteomes" id="UP001055460">
    <property type="component" value="Chromosome"/>
</dbReference>
<comment type="similarity">
    <text evidence="12">Belongs to the cytochrome b561 family.</text>
</comment>
<dbReference type="PANTHER" id="PTHR30529">
    <property type="entry name" value="CYTOCHROME B561"/>
    <property type="match status" value="1"/>
</dbReference>
<organism evidence="15 16">
    <name type="scientific">Ensifer adhaerens</name>
    <name type="common">Sinorhizobium morelense</name>
    <dbReference type="NCBI Taxonomy" id="106592"/>
    <lineage>
        <taxon>Bacteria</taxon>
        <taxon>Pseudomonadati</taxon>
        <taxon>Pseudomonadota</taxon>
        <taxon>Alphaproteobacteria</taxon>
        <taxon>Hyphomicrobiales</taxon>
        <taxon>Rhizobiaceae</taxon>
        <taxon>Sinorhizobium/Ensifer group</taxon>
        <taxon>Ensifer</taxon>
    </lineage>
</organism>
<keyword evidence="5" id="KW-0349">Heme</keyword>
<sequence length="206" mass="22754">MLRNDKAGFGWITIVLHWAIAALILTLLGLGFIMRRTPVDPALQFSLYQWHKSLGFTALGLATIRALWHLVEVRPRPPAGLNALERRAASATHVVLILLALAVPLAGWAVASTSTLNIPSFYFNWIVIPHLPMAKSEAAEDLWTLVHMTLAYLLLCFVALHVLAALYHHFARRDDVLVRMLQTGSRQRASSQAAGSDPVIAGRKKP</sequence>
<feature type="transmembrane region" description="Helical" evidence="13">
    <location>
        <begin position="150"/>
        <end position="170"/>
    </location>
</feature>
<keyword evidence="4" id="KW-1003">Cell membrane</keyword>
<dbReference type="InterPro" id="IPR011577">
    <property type="entry name" value="Cyt_b561_bac/Ni-Hgenase"/>
</dbReference>
<dbReference type="Pfam" id="PF01292">
    <property type="entry name" value="Ni_hydr_CYTB"/>
    <property type="match status" value="1"/>
</dbReference>
<comment type="subcellular location">
    <subcellularLocation>
        <location evidence="2">Cell membrane</location>
        <topology evidence="2">Multi-pass membrane protein</topology>
    </subcellularLocation>
</comment>
<evidence type="ECO:0000256" key="13">
    <source>
        <dbReference type="SAM" id="Phobius"/>
    </source>
</evidence>
<dbReference type="GO" id="GO:0009055">
    <property type="term" value="F:electron transfer activity"/>
    <property type="evidence" value="ECO:0007669"/>
    <property type="project" value="InterPro"/>
</dbReference>
<keyword evidence="6 13" id="KW-0812">Transmembrane</keyword>
<evidence type="ECO:0000256" key="4">
    <source>
        <dbReference type="ARBA" id="ARBA00022475"/>
    </source>
</evidence>
<dbReference type="EMBL" id="CP098807">
    <property type="protein sequence ID" value="USJ25281.1"/>
    <property type="molecule type" value="Genomic_DNA"/>
</dbReference>
<feature type="transmembrane region" description="Helical" evidence="13">
    <location>
        <begin position="91"/>
        <end position="111"/>
    </location>
</feature>
<name>A0A9Q8YBL3_ENSAD</name>
<feature type="domain" description="Cytochrome b561 bacterial/Ni-hydrogenase" evidence="14">
    <location>
        <begin position="9"/>
        <end position="181"/>
    </location>
</feature>
<evidence type="ECO:0000256" key="11">
    <source>
        <dbReference type="ARBA" id="ARBA00023136"/>
    </source>
</evidence>
<evidence type="ECO:0000313" key="15">
    <source>
        <dbReference type="EMBL" id="USJ25281.1"/>
    </source>
</evidence>
<keyword evidence="11 13" id="KW-0472">Membrane</keyword>
<keyword evidence="3" id="KW-0813">Transport</keyword>
<dbReference type="GO" id="GO:0020037">
    <property type="term" value="F:heme binding"/>
    <property type="evidence" value="ECO:0007669"/>
    <property type="project" value="TreeGrafter"/>
</dbReference>
<dbReference type="AlphaFoldDB" id="A0A9Q8YBL3"/>
<dbReference type="RefSeq" id="WP_060517388.1">
    <property type="nucleotide sequence ID" value="NZ_CAXURO020000001.1"/>
</dbReference>
<dbReference type="PANTHER" id="PTHR30529:SF1">
    <property type="entry name" value="CYTOCHROME B561 HOMOLOG 2"/>
    <property type="match status" value="1"/>
</dbReference>